<feature type="domain" description="HTH rpiR-type" evidence="4">
    <location>
        <begin position="1"/>
        <end position="72"/>
    </location>
</feature>
<evidence type="ECO:0000313" key="9">
    <source>
        <dbReference type="Proteomes" id="UP000321773"/>
    </source>
</evidence>
<keyword evidence="9" id="KW-1185">Reference proteome</keyword>
<name>A0A1I6RYB0_9BACI</name>
<keyword evidence="2 7" id="KW-0238">DNA-binding</keyword>
<dbReference type="PANTHER" id="PTHR30514">
    <property type="entry name" value="GLUCOKINASE"/>
    <property type="match status" value="1"/>
</dbReference>
<reference evidence="6 9" key="2">
    <citation type="submission" date="2019-07" db="EMBL/GenBank/DDBJ databases">
        <title>Whole genome shotgun sequence of Halolactibacillus miurensis NBRC 100873.</title>
        <authorList>
            <person name="Hosoyama A."/>
            <person name="Uohara A."/>
            <person name="Ohji S."/>
            <person name="Ichikawa N."/>
        </authorList>
    </citation>
    <scope>NUCLEOTIDE SEQUENCE [LARGE SCALE GENOMIC DNA]</scope>
    <source>
        <strain evidence="6 9">NBRC 100873</strain>
    </source>
</reference>
<dbReference type="InterPro" id="IPR009057">
    <property type="entry name" value="Homeodomain-like_sf"/>
</dbReference>
<sequence>MFNFPTKNLTPNQMKIADYFNRQAQQALLKTEEEIANDLKISNATVSRFFKVLGYRNYKTFKQAHIHKLSSSPQNKLQQAKETSSIGPMRFQKLLDYLYKTETGLANTYVSRFVHLIKQASTVHIFSFGVTKGLGELLFYRLRRLAIPVELHTEGGSELMETLLHLQPTDTVIFFSFSRLINETKALLHVTEKKSIKTIGLTDQDNLADQYPALLIFLTDRGKPNEFHSMIGPTYLIERLIEALIKETTAETTAEALVALRSELKAFLPR</sequence>
<dbReference type="InterPro" id="IPR000281">
    <property type="entry name" value="HTH_RpiR"/>
</dbReference>
<dbReference type="GO" id="GO:0003700">
    <property type="term" value="F:DNA-binding transcription factor activity"/>
    <property type="evidence" value="ECO:0007669"/>
    <property type="project" value="InterPro"/>
</dbReference>
<dbReference type="InterPro" id="IPR001347">
    <property type="entry name" value="SIS_dom"/>
</dbReference>
<dbReference type="Proteomes" id="UP000199139">
    <property type="component" value="Unassembled WGS sequence"/>
</dbReference>
<dbReference type="InterPro" id="IPR035472">
    <property type="entry name" value="RpiR-like_SIS"/>
</dbReference>
<accession>A0A1I6RYB0</accession>
<dbReference type="Gene3D" id="3.40.50.10490">
    <property type="entry name" value="Glucose-6-phosphate isomerase like protein, domain 1"/>
    <property type="match status" value="1"/>
</dbReference>
<dbReference type="SUPFAM" id="SSF53697">
    <property type="entry name" value="SIS domain"/>
    <property type="match status" value="1"/>
</dbReference>
<dbReference type="GO" id="GO:0097367">
    <property type="term" value="F:carbohydrate derivative binding"/>
    <property type="evidence" value="ECO:0007669"/>
    <property type="project" value="InterPro"/>
</dbReference>
<evidence type="ECO:0000256" key="1">
    <source>
        <dbReference type="ARBA" id="ARBA00023015"/>
    </source>
</evidence>
<dbReference type="InterPro" id="IPR036388">
    <property type="entry name" value="WH-like_DNA-bd_sf"/>
</dbReference>
<dbReference type="PROSITE" id="PS51071">
    <property type="entry name" value="HTH_RPIR"/>
    <property type="match status" value="1"/>
</dbReference>
<dbReference type="STRING" id="306541.SAMN05421668_10720"/>
<evidence type="ECO:0000256" key="3">
    <source>
        <dbReference type="ARBA" id="ARBA00023163"/>
    </source>
</evidence>
<evidence type="ECO:0000259" key="5">
    <source>
        <dbReference type="PROSITE" id="PS51464"/>
    </source>
</evidence>
<dbReference type="PROSITE" id="PS51464">
    <property type="entry name" value="SIS"/>
    <property type="match status" value="1"/>
</dbReference>
<evidence type="ECO:0000256" key="2">
    <source>
        <dbReference type="ARBA" id="ARBA00023125"/>
    </source>
</evidence>
<reference evidence="7 8" key="1">
    <citation type="submission" date="2016-10" db="EMBL/GenBank/DDBJ databases">
        <authorList>
            <person name="de Groot N.N."/>
        </authorList>
    </citation>
    <scope>NUCLEOTIDE SEQUENCE [LARGE SCALE GENOMIC DNA]</scope>
    <source>
        <strain evidence="7 8">DSM 17074</strain>
    </source>
</reference>
<dbReference type="Pfam" id="PF01380">
    <property type="entry name" value="SIS"/>
    <property type="match status" value="1"/>
</dbReference>
<dbReference type="SUPFAM" id="SSF46689">
    <property type="entry name" value="Homeodomain-like"/>
    <property type="match status" value="1"/>
</dbReference>
<dbReference type="Gene3D" id="1.10.10.10">
    <property type="entry name" value="Winged helix-like DNA-binding domain superfamily/Winged helix DNA-binding domain"/>
    <property type="match status" value="1"/>
</dbReference>
<dbReference type="OrthoDB" id="370421at2"/>
<dbReference type="Proteomes" id="UP000321773">
    <property type="component" value="Unassembled WGS sequence"/>
</dbReference>
<dbReference type="RefSeq" id="WP_062321273.1">
    <property type="nucleotide sequence ID" value="NZ_BJWJ01000013.1"/>
</dbReference>
<organism evidence="7 8">
    <name type="scientific">Halolactibacillus miurensis</name>
    <dbReference type="NCBI Taxonomy" id="306541"/>
    <lineage>
        <taxon>Bacteria</taxon>
        <taxon>Bacillati</taxon>
        <taxon>Bacillota</taxon>
        <taxon>Bacilli</taxon>
        <taxon>Bacillales</taxon>
        <taxon>Bacillaceae</taxon>
        <taxon>Halolactibacillus</taxon>
    </lineage>
</organism>
<feature type="domain" description="SIS" evidence="5">
    <location>
        <begin position="113"/>
        <end position="246"/>
    </location>
</feature>
<proteinExistence type="predicted"/>
<dbReference type="InterPro" id="IPR047640">
    <property type="entry name" value="RpiR-like"/>
</dbReference>
<protein>
    <submittedName>
        <fullName evidence="7">DNA-binding transcriptional regulator, MurR/RpiR family, contains HTH and SIS domains</fullName>
    </submittedName>
</protein>
<keyword evidence="1" id="KW-0805">Transcription regulation</keyword>
<dbReference type="EMBL" id="BJWJ01000013">
    <property type="protein sequence ID" value="GEM04554.1"/>
    <property type="molecule type" value="Genomic_DNA"/>
</dbReference>
<gene>
    <name evidence="6" type="ORF">HMI01_15420</name>
    <name evidence="7" type="ORF">SAMN05421668_10720</name>
</gene>
<dbReference type="CDD" id="cd05013">
    <property type="entry name" value="SIS_RpiR"/>
    <property type="match status" value="1"/>
</dbReference>
<dbReference type="AlphaFoldDB" id="A0A1I6RYB0"/>
<dbReference type="EMBL" id="FPAI01000007">
    <property type="protein sequence ID" value="SFS69478.1"/>
    <property type="molecule type" value="Genomic_DNA"/>
</dbReference>
<dbReference type="InterPro" id="IPR046348">
    <property type="entry name" value="SIS_dom_sf"/>
</dbReference>
<evidence type="ECO:0000313" key="7">
    <source>
        <dbReference type="EMBL" id="SFS69478.1"/>
    </source>
</evidence>
<dbReference type="GO" id="GO:1901135">
    <property type="term" value="P:carbohydrate derivative metabolic process"/>
    <property type="evidence" value="ECO:0007669"/>
    <property type="project" value="InterPro"/>
</dbReference>
<evidence type="ECO:0000259" key="4">
    <source>
        <dbReference type="PROSITE" id="PS51071"/>
    </source>
</evidence>
<dbReference type="Pfam" id="PF01418">
    <property type="entry name" value="HTH_6"/>
    <property type="match status" value="1"/>
</dbReference>
<keyword evidence="3" id="KW-0804">Transcription</keyword>
<dbReference type="GO" id="GO:0003677">
    <property type="term" value="F:DNA binding"/>
    <property type="evidence" value="ECO:0007669"/>
    <property type="project" value="UniProtKB-KW"/>
</dbReference>
<evidence type="ECO:0000313" key="6">
    <source>
        <dbReference type="EMBL" id="GEM04554.1"/>
    </source>
</evidence>
<evidence type="ECO:0000313" key="8">
    <source>
        <dbReference type="Proteomes" id="UP000199139"/>
    </source>
</evidence>